<dbReference type="GO" id="GO:0005829">
    <property type="term" value="C:cytosol"/>
    <property type="evidence" value="ECO:0007669"/>
    <property type="project" value="TreeGrafter"/>
</dbReference>
<dbReference type="InterPro" id="IPR000719">
    <property type="entry name" value="Prot_kinase_dom"/>
</dbReference>
<dbReference type="GO" id="GO:0004693">
    <property type="term" value="F:cyclin-dependent protein serine/threonine kinase activity"/>
    <property type="evidence" value="ECO:0007669"/>
    <property type="project" value="TreeGrafter"/>
</dbReference>
<dbReference type="GO" id="GO:0005634">
    <property type="term" value="C:nucleus"/>
    <property type="evidence" value="ECO:0007669"/>
    <property type="project" value="TreeGrafter"/>
</dbReference>
<dbReference type="InterPro" id="IPR050108">
    <property type="entry name" value="CDK"/>
</dbReference>
<feature type="domain" description="Protein kinase" evidence="7">
    <location>
        <begin position="1"/>
        <end position="248"/>
    </location>
</feature>
<dbReference type="Gene3D" id="3.30.200.20">
    <property type="entry name" value="Phosphorylase Kinase, domain 1"/>
    <property type="match status" value="1"/>
</dbReference>
<keyword evidence="4" id="KW-0547">Nucleotide-binding</keyword>
<dbReference type="Proteomes" id="UP000694567">
    <property type="component" value="Unplaced"/>
</dbReference>
<evidence type="ECO:0000256" key="1">
    <source>
        <dbReference type="ARBA" id="ARBA00006485"/>
    </source>
</evidence>
<evidence type="ECO:0000256" key="5">
    <source>
        <dbReference type="ARBA" id="ARBA00022777"/>
    </source>
</evidence>
<dbReference type="GO" id="GO:0005524">
    <property type="term" value="F:ATP binding"/>
    <property type="evidence" value="ECO:0007669"/>
    <property type="project" value="UniProtKB-KW"/>
</dbReference>
<evidence type="ECO:0000256" key="2">
    <source>
        <dbReference type="ARBA" id="ARBA00022527"/>
    </source>
</evidence>
<accession>A0A8C0EQQ5</accession>
<organism evidence="8 9">
    <name type="scientific">Bubo bubo</name>
    <name type="common">Eurasian eagle-owl</name>
    <name type="synonym">Strix bubo</name>
    <dbReference type="NCBI Taxonomy" id="30461"/>
    <lineage>
        <taxon>Eukaryota</taxon>
        <taxon>Metazoa</taxon>
        <taxon>Chordata</taxon>
        <taxon>Craniata</taxon>
        <taxon>Vertebrata</taxon>
        <taxon>Euteleostomi</taxon>
        <taxon>Archelosauria</taxon>
        <taxon>Archosauria</taxon>
        <taxon>Dinosauria</taxon>
        <taxon>Saurischia</taxon>
        <taxon>Theropoda</taxon>
        <taxon>Coelurosauria</taxon>
        <taxon>Aves</taxon>
        <taxon>Neognathae</taxon>
        <taxon>Neoaves</taxon>
        <taxon>Telluraves</taxon>
        <taxon>Strigiformes</taxon>
        <taxon>Strigidae</taxon>
        <taxon>Bubo</taxon>
    </lineage>
</organism>
<dbReference type="Gene3D" id="1.10.510.10">
    <property type="entry name" value="Transferase(Phosphotransferase) domain 1"/>
    <property type="match status" value="1"/>
</dbReference>
<sequence>KYLQEVKGKSKLVALKVIRMQAEEGVPFTAIREASLLKRLKHANIVLLHDIIQTKETLTFVFEYMHTDLAQYMGQHPGGLHSCNAMLFMFQLLRGLAYIHQQHILHRDLKPQNLLISCLGELKVADFGLARAKTIPRQTYSSEVVTLWYRPPDVLLGATDYSSDLDICWGGFIQLPCVPPLSLPQALRRAGSSSGSSFLAYAHLLCYFFSCFSRLSRVPAAEDLASRMLTAFPRGRISAQDALLHGFFSPLPPQLYQVPAGKLTPNFISPKKSYFTCYLLRVSSVL</sequence>
<evidence type="ECO:0000256" key="3">
    <source>
        <dbReference type="ARBA" id="ARBA00022679"/>
    </source>
</evidence>
<reference evidence="8" key="2">
    <citation type="submission" date="2025-09" db="UniProtKB">
        <authorList>
            <consortium name="Ensembl"/>
        </authorList>
    </citation>
    <scope>IDENTIFICATION</scope>
</reference>
<dbReference type="SUPFAM" id="SSF56112">
    <property type="entry name" value="Protein kinase-like (PK-like)"/>
    <property type="match status" value="1"/>
</dbReference>
<dbReference type="PROSITE" id="PS00108">
    <property type="entry name" value="PROTEIN_KINASE_ST"/>
    <property type="match status" value="1"/>
</dbReference>
<dbReference type="AlphaFoldDB" id="A0A8C0EQQ5"/>
<keyword evidence="9" id="KW-1185">Reference proteome</keyword>
<dbReference type="Pfam" id="PF00069">
    <property type="entry name" value="Pkinase"/>
    <property type="match status" value="1"/>
</dbReference>
<dbReference type="InterPro" id="IPR011009">
    <property type="entry name" value="Kinase-like_dom_sf"/>
</dbReference>
<dbReference type="Ensembl" id="ENSBOBT00000005036.1">
    <property type="protein sequence ID" value="ENSBOBP00000004907.1"/>
    <property type="gene ID" value="ENSBOBG00000003325.1"/>
</dbReference>
<evidence type="ECO:0000256" key="4">
    <source>
        <dbReference type="ARBA" id="ARBA00022741"/>
    </source>
</evidence>
<dbReference type="GO" id="GO:0030332">
    <property type="term" value="F:cyclin binding"/>
    <property type="evidence" value="ECO:0007669"/>
    <property type="project" value="TreeGrafter"/>
</dbReference>
<evidence type="ECO:0000313" key="9">
    <source>
        <dbReference type="Proteomes" id="UP000694567"/>
    </source>
</evidence>
<protein>
    <submittedName>
        <fullName evidence="8">Cyclin dependent kinase 15</fullName>
    </submittedName>
</protein>
<reference evidence="8" key="1">
    <citation type="submission" date="2025-08" db="UniProtKB">
        <authorList>
            <consortium name="Ensembl"/>
        </authorList>
    </citation>
    <scope>IDENTIFICATION</scope>
</reference>
<keyword evidence="2" id="KW-0723">Serine/threonine-protein kinase</keyword>
<name>A0A8C0EQQ5_BUBBB</name>
<evidence type="ECO:0000259" key="7">
    <source>
        <dbReference type="PROSITE" id="PS50011"/>
    </source>
</evidence>
<proteinExistence type="inferred from homology"/>
<dbReference type="PANTHER" id="PTHR24056:SF159">
    <property type="entry name" value="CYCLIN-DEPENDENT KINASE 15"/>
    <property type="match status" value="1"/>
</dbReference>
<keyword evidence="3" id="KW-0808">Transferase</keyword>
<dbReference type="PANTHER" id="PTHR24056">
    <property type="entry name" value="CELL DIVISION PROTEIN KINASE"/>
    <property type="match status" value="1"/>
</dbReference>
<keyword evidence="6" id="KW-0067">ATP-binding</keyword>
<dbReference type="PROSITE" id="PS50011">
    <property type="entry name" value="PROTEIN_KINASE_DOM"/>
    <property type="match status" value="1"/>
</dbReference>
<keyword evidence="5" id="KW-0418">Kinase</keyword>
<dbReference type="SMART" id="SM00220">
    <property type="entry name" value="S_TKc"/>
    <property type="match status" value="1"/>
</dbReference>
<dbReference type="InterPro" id="IPR008271">
    <property type="entry name" value="Ser/Thr_kinase_AS"/>
</dbReference>
<evidence type="ECO:0000256" key="6">
    <source>
        <dbReference type="ARBA" id="ARBA00022840"/>
    </source>
</evidence>
<comment type="similarity">
    <text evidence="1">Belongs to the protein kinase superfamily. CMGC Ser/Thr protein kinase family. CDC2/CDKX subfamily.</text>
</comment>
<evidence type="ECO:0000313" key="8">
    <source>
        <dbReference type="Ensembl" id="ENSBOBP00000004907.1"/>
    </source>
</evidence>